<protein>
    <recommendedName>
        <fullName evidence="3">Glycosyltransferase</fullName>
    </recommendedName>
</protein>
<dbReference type="RefSeq" id="WP_075724599.1">
    <property type="nucleotide sequence ID" value="NZ_CP009245.1"/>
</dbReference>
<dbReference type="KEGG" id="caqu:CAQU_01495"/>
<reference evidence="1 2" key="1">
    <citation type="submission" date="2014-08" db="EMBL/GenBank/DDBJ databases">
        <title>Complete genome sequence of Corynebacterium aquilae S-613T(T) (=DSM 44791(T)), isolated from the choana of a healthy golden eagle.</title>
        <authorList>
            <person name="Ruckert C."/>
            <person name="Albersmeier A."/>
            <person name="Winkler A."/>
            <person name="Kalinowski J."/>
        </authorList>
    </citation>
    <scope>NUCLEOTIDE SEQUENCE [LARGE SCALE GENOMIC DNA]</scope>
    <source>
        <strain evidence="1 2">S-613</strain>
    </source>
</reference>
<gene>
    <name evidence="1" type="ORF">CAQU_01495</name>
</gene>
<dbReference type="STRING" id="1431546.CAQU_01495"/>
<dbReference type="Proteomes" id="UP000185478">
    <property type="component" value="Chromosome"/>
</dbReference>
<dbReference type="AlphaFoldDB" id="A0A1L7CDV7"/>
<evidence type="ECO:0000313" key="2">
    <source>
        <dbReference type="Proteomes" id="UP000185478"/>
    </source>
</evidence>
<accession>A0A1L7CDV7</accession>
<evidence type="ECO:0000313" key="1">
    <source>
        <dbReference type="EMBL" id="APT83963.1"/>
    </source>
</evidence>
<sequence>MWMQYAFGQAAKSAGTFAALAWLRAINASAGARMPKDSDIVVSLTTHGSRLNSVWAAIESIARGTTTVAIWLWLDEDDYHRPWPDTLHRLVQRGLVVRKSSGNYGPHTKYFDAFQQLAGTTTTVITIDDDVIYPKTFVEKLLDAHTPGQVTCYRAHHIVTDGNTLAPYTQWEKAVDTTPAYDKFATGVSGVLYPPEMIQAVAASGKGFLDTCPRADDVWLHAHALRANHKIAQVHPQPRSFNIIPHIQFSGLVMGNTIGGGNDEQIKATYTAADIEKILGERA</sequence>
<organism evidence="1 2">
    <name type="scientific">Corynebacterium aquilae DSM 44791</name>
    <dbReference type="NCBI Taxonomy" id="1431546"/>
    <lineage>
        <taxon>Bacteria</taxon>
        <taxon>Bacillati</taxon>
        <taxon>Actinomycetota</taxon>
        <taxon>Actinomycetes</taxon>
        <taxon>Mycobacteriales</taxon>
        <taxon>Corynebacteriaceae</taxon>
        <taxon>Corynebacterium</taxon>
    </lineage>
</organism>
<dbReference type="InterPro" id="IPR029044">
    <property type="entry name" value="Nucleotide-diphossugar_trans"/>
</dbReference>
<evidence type="ECO:0008006" key="3">
    <source>
        <dbReference type="Google" id="ProtNLM"/>
    </source>
</evidence>
<name>A0A1L7CDV7_9CORY</name>
<dbReference type="OrthoDB" id="5465469at2"/>
<keyword evidence="2" id="KW-1185">Reference proteome</keyword>
<dbReference type="SUPFAM" id="SSF53448">
    <property type="entry name" value="Nucleotide-diphospho-sugar transferases"/>
    <property type="match status" value="1"/>
</dbReference>
<dbReference type="EMBL" id="CP009245">
    <property type="protein sequence ID" value="APT83963.1"/>
    <property type="molecule type" value="Genomic_DNA"/>
</dbReference>
<proteinExistence type="predicted"/>